<sequence length="291" mass="33261">MVKRTAAAHKGIPATENPRKRSQVNTRTTGKSSGQPTKKLSPLDEWKRGREKAIGNSDWYIYDNTIRKLVSEINQHLSISKNIEQYRPLDWKLIKAMIWTETGATSAEWKTKPMQIGKSGDRGILEVTVPARPRKYNIIVPKDWDKYLKNKPDMIKSNPEYNIRAGIALLMIKMSEKEKDKTVYDDDNEYIYEVVKGDLGYSSIAKKIGTTQGVLTTLNGIKAIQTGDKLKYKKSHLEQYIPGWKLFTPRNIQIQYNGDPKRATASKPGDINYSDKFEYVYGLIVADENKK</sequence>
<dbReference type="InterPro" id="IPR018392">
    <property type="entry name" value="LysM"/>
</dbReference>
<dbReference type="EMBL" id="RXRX01000017">
    <property type="protein sequence ID" value="RTN19152.1"/>
    <property type="molecule type" value="Genomic_DNA"/>
</dbReference>
<evidence type="ECO:0000259" key="2">
    <source>
        <dbReference type="Pfam" id="PF01476"/>
    </source>
</evidence>
<dbReference type="Proteomes" id="UP000278241">
    <property type="component" value="Unassembled WGS sequence"/>
</dbReference>
<keyword evidence="4" id="KW-1185">Reference proteome</keyword>
<reference evidence="3 4" key="1">
    <citation type="submission" date="2018-12" db="EMBL/GenBank/DDBJ databases">
        <title>The Batch Genome Submission of Enterobacter spp. strains.</title>
        <authorList>
            <person name="Wei L."/>
            <person name="Wu W."/>
            <person name="Lin J."/>
            <person name="Zhang X."/>
            <person name="Feng Y."/>
            <person name="Zong Z."/>
        </authorList>
    </citation>
    <scope>NUCLEOTIDE SEQUENCE [LARGE SCALE GENOMIC DNA]</scope>
    <source>
        <strain evidence="3 4">WCHEM090044</strain>
    </source>
</reference>
<protein>
    <submittedName>
        <fullName evidence="3">LysM peptidoglycan-binding domain-containing protein</fullName>
    </submittedName>
</protein>
<evidence type="ECO:0000313" key="3">
    <source>
        <dbReference type="EMBL" id="RTN19152.1"/>
    </source>
</evidence>
<evidence type="ECO:0000313" key="4">
    <source>
        <dbReference type="Proteomes" id="UP000278241"/>
    </source>
</evidence>
<proteinExistence type="predicted"/>
<dbReference type="RefSeq" id="WP_126546284.1">
    <property type="nucleotide sequence ID" value="NZ_RXRX01000017.1"/>
</dbReference>
<dbReference type="Pfam" id="PF01476">
    <property type="entry name" value="LysM"/>
    <property type="match status" value="1"/>
</dbReference>
<organism evidence="3 4">
    <name type="scientific">Enterobacter quasimori</name>
    <dbReference type="NCBI Taxonomy" id="2838947"/>
    <lineage>
        <taxon>Bacteria</taxon>
        <taxon>Pseudomonadati</taxon>
        <taxon>Pseudomonadota</taxon>
        <taxon>Gammaproteobacteria</taxon>
        <taxon>Enterobacterales</taxon>
        <taxon>Enterobacteriaceae</taxon>
        <taxon>Enterobacter</taxon>
    </lineage>
</organism>
<evidence type="ECO:0000256" key="1">
    <source>
        <dbReference type="SAM" id="MobiDB-lite"/>
    </source>
</evidence>
<feature type="domain" description="LysM" evidence="2">
    <location>
        <begin position="192"/>
        <end position="231"/>
    </location>
</feature>
<feature type="compositionally biased region" description="Polar residues" evidence="1">
    <location>
        <begin position="23"/>
        <end position="38"/>
    </location>
</feature>
<feature type="region of interest" description="Disordered" evidence="1">
    <location>
        <begin position="1"/>
        <end position="46"/>
    </location>
</feature>
<name>A0ABY0AN18_9ENTR</name>
<gene>
    <name evidence="3" type="ORF">EKN94_20505</name>
</gene>
<accession>A0ABY0AN18</accession>
<comment type="caution">
    <text evidence="3">The sequence shown here is derived from an EMBL/GenBank/DDBJ whole genome shotgun (WGS) entry which is preliminary data.</text>
</comment>